<reference evidence="1 2" key="1">
    <citation type="submission" date="2022-07" db="EMBL/GenBank/DDBJ databases">
        <title>Fecal culturing of patients with breast cancer.</title>
        <authorList>
            <person name="Teng N.M.Y."/>
            <person name="Kiu R."/>
            <person name="Evans R."/>
            <person name="Baker D.J."/>
            <person name="Zenner C."/>
            <person name="Robinson S.D."/>
            <person name="Hall L.J."/>
        </authorList>
    </citation>
    <scope>NUCLEOTIDE SEQUENCE [LARGE SCALE GENOMIC DNA]</scope>
    <source>
        <strain evidence="1 2">LH1063</strain>
    </source>
</reference>
<sequence>MKKFYSTLITAFLSLSLCNGQEFISKYPELTKKNLSEFFADWKAYSDSIAANVPLQDVTLDSIITCEINAYRNLSNHTRLPKFNVLLRYIKVDRYFIEADTTAYLKYGYIYDQNDNNAIIEYRLDSITPPLSPTGLYLTDSIESKLSHFAGGLNKADGTLTKIKNKNLKTLSKYIDLAYGHWGGYWHFCTFPQIYRITAAHNLLIFKRRTSWCTGDERWYKKSGNVFIRDPERKNGWIE</sequence>
<accession>A0ABT1MFI1</accession>
<protein>
    <submittedName>
        <fullName evidence="1">Uncharacterized protein</fullName>
    </submittedName>
</protein>
<organism evidence="1 2">
    <name type="scientific">Coprobacter tertius</name>
    <dbReference type="NCBI Taxonomy" id="2944915"/>
    <lineage>
        <taxon>Bacteria</taxon>
        <taxon>Pseudomonadati</taxon>
        <taxon>Bacteroidota</taxon>
        <taxon>Bacteroidia</taxon>
        <taxon>Bacteroidales</taxon>
        <taxon>Barnesiellaceae</taxon>
        <taxon>Coprobacter</taxon>
    </lineage>
</organism>
<keyword evidence="2" id="KW-1185">Reference proteome</keyword>
<evidence type="ECO:0000313" key="1">
    <source>
        <dbReference type="EMBL" id="MCP9611390.1"/>
    </source>
</evidence>
<dbReference type="Proteomes" id="UP001205603">
    <property type="component" value="Unassembled WGS sequence"/>
</dbReference>
<dbReference type="RefSeq" id="WP_255026129.1">
    <property type="nucleotide sequence ID" value="NZ_JANDHW010000003.1"/>
</dbReference>
<name>A0ABT1MFI1_9BACT</name>
<comment type="caution">
    <text evidence="1">The sequence shown here is derived from an EMBL/GenBank/DDBJ whole genome shotgun (WGS) entry which is preliminary data.</text>
</comment>
<evidence type="ECO:0000313" key="2">
    <source>
        <dbReference type="Proteomes" id="UP001205603"/>
    </source>
</evidence>
<dbReference type="EMBL" id="JANDHW010000003">
    <property type="protein sequence ID" value="MCP9611390.1"/>
    <property type="molecule type" value="Genomic_DNA"/>
</dbReference>
<proteinExistence type="predicted"/>
<gene>
    <name evidence="1" type="ORF">NMU02_04715</name>
</gene>